<keyword evidence="14" id="KW-1185">Reference proteome</keyword>
<dbReference type="AlphaFoldDB" id="A0A2V3J6R0"/>
<comment type="similarity">
    <text evidence="10">Belongs to the protein kinase superfamily.</text>
</comment>
<keyword evidence="6 9" id="KW-0067">ATP-binding</keyword>
<dbReference type="GO" id="GO:0000245">
    <property type="term" value="P:spliceosomal complex assembly"/>
    <property type="evidence" value="ECO:0007669"/>
    <property type="project" value="TreeGrafter"/>
</dbReference>
<evidence type="ECO:0000256" key="3">
    <source>
        <dbReference type="ARBA" id="ARBA00022679"/>
    </source>
</evidence>
<dbReference type="GO" id="GO:0005524">
    <property type="term" value="F:ATP binding"/>
    <property type="evidence" value="ECO:0007669"/>
    <property type="project" value="UniProtKB-UniRule"/>
</dbReference>
<dbReference type="InterPro" id="IPR051334">
    <property type="entry name" value="SRPK"/>
</dbReference>
<sequence>MTKDIAGEIASLTLGENMVSFPEQDPEHAGSDSEDEQDYRQGGYHPVHLGETFDNGRYRILKKLGWGHFSTVWLGFDCVKQRQCAIKVQKSDPHYAEAAQDEIRLLTALKKERNRMRETVVELLDYFELDGPHGRHICMVFEFLSKSVLSLIKRFNYRGAPLCLTRKISRQILHGLNYIHEACGIVHTDLKPENVLFVHHKSENEALQIEASRVATEMEELEREQSAVSASSIGVCHKPNHELTFATANVKIVDFGNACWVDHHFTEDIQTRQYRAPEVILGYGYNTKADIWSLACLVFELATGDFLFEPHQAEEYGRDEDHLALMMELLGPIPSHMRKKGKYTSDIFDTHGNLLHIDQLNFWSLRDVLREKYKFPVKDADELADFLLPMLFLDPKRRASAREQLQHPFLQDNNSEDMVRKGSSLGQSTISREIPPQMSGPGEAMPRLALSASE</sequence>
<evidence type="ECO:0000256" key="4">
    <source>
        <dbReference type="ARBA" id="ARBA00022741"/>
    </source>
</evidence>
<dbReference type="GO" id="GO:0004674">
    <property type="term" value="F:protein serine/threonine kinase activity"/>
    <property type="evidence" value="ECO:0007669"/>
    <property type="project" value="UniProtKB-KW"/>
</dbReference>
<dbReference type="Gene3D" id="1.10.510.10">
    <property type="entry name" value="Transferase(Phosphotransferase) domain 1"/>
    <property type="match status" value="1"/>
</dbReference>
<evidence type="ECO:0000256" key="1">
    <source>
        <dbReference type="ARBA" id="ARBA00012513"/>
    </source>
</evidence>
<comment type="catalytic activity">
    <reaction evidence="8">
        <text>L-seryl-[protein] + ATP = O-phospho-L-seryl-[protein] + ADP + H(+)</text>
        <dbReference type="Rhea" id="RHEA:17989"/>
        <dbReference type="Rhea" id="RHEA-COMP:9863"/>
        <dbReference type="Rhea" id="RHEA-COMP:11604"/>
        <dbReference type="ChEBI" id="CHEBI:15378"/>
        <dbReference type="ChEBI" id="CHEBI:29999"/>
        <dbReference type="ChEBI" id="CHEBI:30616"/>
        <dbReference type="ChEBI" id="CHEBI:83421"/>
        <dbReference type="ChEBI" id="CHEBI:456216"/>
        <dbReference type="EC" id="2.7.11.1"/>
    </reaction>
</comment>
<dbReference type="PANTHER" id="PTHR47634:SF9">
    <property type="entry name" value="PROTEIN KINASE DOMAIN-CONTAINING PROTEIN-RELATED"/>
    <property type="match status" value="1"/>
</dbReference>
<keyword evidence="5 13" id="KW-0418">Kinase</keyword>
<evidence type="ECO:0000256" key="2">
    <source>
        <dbReference type="ARBA" id="ARBA00022527"/>
    </source>
</evidence>
<organism evidence="13 14">
    <name type="scientific">Gracilariopsis chorda</name>
    <dbReference type="NCBI Taxonomy" id="448386"/>
    <lineage>
        <taxon>Eukaryota</taxon>
        <taxon>Rhodophyta</taxon>
        <taxon>Florideophyceae</taxon>
        <taxon>Rhodymeniophycidae</taxon>
        <taxon>Gracilariales</taxon>
        <taxon>Gracilariaceae</taxon>
        <taxon>Gracilariopsis</taxon>
    </lineage>
</organism>
<dbReference type="Gene3D" id="3.30.200.20">
    <property type="entry name" value="Phosphorylase Kinase, domain 1"/>
    <property type="match status" value="1"/>
</dbReference>
<gene>
    <name evidence="13" type="ORF">BWQ96_00255</name>
</gene>
<dbReference type="STRING" id="448386.A0A2V3J6R0"/>
<dbReference type="InterPro" id="IPR011009">
    <property type="entry name" value="Kinase-like_dom_sf"/>
</dbReference>
<dbReference type="SUPFAM" id="SSF56112">
    <property type="entry name" value="Protein kinase-like (PK-like)"/>
    <property type="match status" value="1"/>
</dbReference>
<feature type="binding site" evidence="9">
    <location>
        <position position="87"/>
    </location>
    <ligand>
        <name>ATP</name>
        <dbReference type="ChEBI" id="CHEBI:30616"/>
    </ligand>
</feature>
<dbReference type="Pfam" id="PF00069">
    <property type="entry name" value="Pkinase"/>
    <property type="match status" value="2"/>
</dbReference>
<dbReference type="OrthoDB" id="2649at2759"/>
<dbReference type="EC" id="2.7.11.1" evidence="1"/>
<dbReference type="PROSITE" id="PS50011">
    <property type="entry name" value="PROTEIN_KINASE_DOM"/>
    <property type="match status" value="1"/>
</dbReference>
<protein>
    <recommendedName>
        <fullName evidence="1">non-specific serine/threonine protein kinase</fullName>
        <ecNumber evidence="1">2.7.11.1</ecNumber>
    </recommendedName>
</protein>
<keyword evidence="4 9" id="KW-0547">Nucleotide-binding</keyword>
<keyword evidence="3" id="KW-0808">Transferase</keyword>
<evidence type="ECO:0000256" key="10">
    <source>
        <dbReference type="RuleBase" id="RU000304"/>
    </source>
</evidence>
<feature type="domain" description="Protein kinase" evidence="12">
    <location>
        <begin position="58"/>
        <end position="410"/>
    </location>
</feature>
<dbReference type="InterPro" id="IPR017441">
    <property type="entry name" value="Protein_kinase_ATP_BS"/>
</dbReference>
<evidence type="ECO:0000256" key="11">
    <source>
        <dbReference type="SAM" id="MobiDB-lite"/>
    </source>
</evidence>
<dbReference type="InterPro" id="IPR008271">
    <property type="entry name" value="Ser/Thr_kinase_AS"/>
</dbReference>
<evidence type="ECO:0000256" key="5">
    <source>
        <dbReference type="ARBA" id="ARBA00022777"/>
    </source>
</evidence>
<name>A0A2V3J6R0_9FLOR</name>
<dbReference type="EMBL" id="NBIV01000001">
    <property type="protein sequence ID" value="PXF50095.1"/>
    <property type="molecule type" value="Genomic_DNA"/>
</dbReference>
<feature type="region of interest" description="Disordered" evidence="11">
    <location>
        <begin position="16"/>
        <end position="42"/>
    </location>
</feature>
<dbReference type="CDD" id="cd14136">
    <property type="entry name" value="STKc_SRPK"/>
    <property type="match status" value="1"/>
</dbReference>
<reference evidence="13 14" key="1">
    <citation type="journal article" date="2018" name="Mol. Biol. Evol.">
        <title>Analysis of the draft genome of the red seaweed Gracilariopsis chorda provides insights into genome size evolution in Rhodophyta.</title>
        <authorList>
            <person name="Lee J."/>
            <person name="Yang E.C."/>
            <person name="Graf L."/>
            <person name="Yang J.H."/>
            <person name="Qiu H."/>
            <person name="Zel Zion U."/>
            <person name="Chan C.X."/>
            <person name="Stephens T.G."/>
            <person name="Weber A.P.M."/>
            <person name="Boo G.H."/>
            <person name="Boo S.M."/>
            <person name="Kim K.M."/>
            <person name="Shin Y."/>
            <person name="Jung M."/>
            <person name="Lee S.J."/>
            <person name="Yim H.S."/>
            <person name="Lee J.H."/>
            <person name="Bhattacharya D."/>
            <person name="Yoon H.S."/>
        </authorList>
    </citation>
    <scope>NUCLEOTIDE SEQUENCE [LARGE SCALE GENOMIC DNA]</scope>
    <source>
        <strain evidence="13 14">SKKU-2015</strain>
        <tissue evidence="13">Whole body</tissue>
    </source>
</reference>
<accession>A0A2V3J6R0</accession>
<dbReference type="PROSITE" id="PS00108">
    <property type="entry name" value="PROTEIN_KINASE_ST"/>
    <property type="match status" value="1"/>
</dbReference>
<proteinExistence type="inferred from homology"/>
<dbReference type="FunFam" id="1.10.510.10:FF:000275">
    <property type="entry name" value="SRSF protein kinase 2 isoform X3"/>
    <property type="match status" value="1"/>
</dbReference>
<comment type="catalytic activity">
    <reaction evidence="7">
        <text>L-threonyl-[protein] + ATP = O-phospho-L-threonyl-[protein] + ADP + H(+)</text>
        <dbReference type="Rhea" id="RHEA:46608"/>
        <dbReference type="Rhea" id="RHEA-COMP:11060"/>
        <dbReference type="Rhea" id="RHEA-COMP:11605"/>
        <dbReference type="ChEBI" id="CHEBI:15378"/>
        <dbReference type="ChEBI" id="CHEBI:30013"/>
        <dbReference type="ChEBI" id="CHEBI:30616"/>
        <dbReference type="ChEBI" id="CHEBI:61977"/>
        <dbReference type="ChEBI" id="CHEBI:456216"/>
        <dbReference type="EC" id="2.7.11.1"/>
    </reaction>
</comment>
<evidence type="ECO:0000256" key="7">
    <source>
        <dbReference type="ARBA" id="ARBA00047899"/>
    </source>
</evidence>
<evidence type="ECO:0000259" key="12">
    <source>
        <dbReference type="PROSITE" id="PS50011"/>
    </source>
</evidence>
<dbReference type="PANTHER" id="PTHR47634">
    <property type="entry name" value="PROTEIN KINASE DOMAIN-CONTAINING PROTEIN-RELATED"/>
    <property type="match status" value="1"/>
</dbReference>
<dbReference type="InterPro" id="IPR000719">
    <property type="entry name" value="Prot_kinase_dom"/>
</dbReference>
<evidence type="ECO:0000256" key="8">
    <source>
        <dbReference type="ARBA" id="ARBA00048679"/>
    </source>
</evidence>
<feature type="region of interest" description="Disordered" evidence="11">
    <location>
        <begin position="406"/>
        <end position="454"/>
    </location>
</feature>
<dbReference type="GO" id="GO:0050684">
    <property type="term" value="P:regulation of mRNA processing"/>
    <property type="evidence" value="ECO:0007669"/>
    <property type="project" value="TreeGrafter"/>
</dbReference>
<dbReference type="SMART" id="SM00220">
    <property type="entry name" value="S_TKc"/>
    <property type="match status" value="1"/>
</dbReference>
<comment type="caution">
    <text evidence="13">The sequence shown here is derived from an EMBL/GenBank/DDBJ whole genome shotgun (WGS) entry which is preliminary data.</text>
</comment>
<evidence type="ECO:0000256" key="6">
    <source>
        <dbReference type="ARBA" id="ARBA00022840"/>
    </source>
</evidence>
<dbReference type="Proteomes" id="UP000247409">
    <property type="component" value="Unassembled WGS sequence"/>
</dbReference>
<evidence type="ECO:0000313" key="13">
    <source>
        <dbReference type="EMBL" id="PXF50095.1"/>
    </source>
</evidence>
<evidence type="ECO:0000313" key="14">
    <source>
        <dbReference type="Proteomes" id="UP000247409"/>
    </source>
</evidence>
<keyword evidence="2 10" id="KW-0723">Serine/threonine-protein kinase</keyword>
<dbReference type="PROSITE" id="PS00107">
    <property type="entry name" value="PROTEIN_KINASE_ATP"/>
    <property type="match status" value="1"/>
</dbReference>
<evidence type="ECO:0000256" key="9">
    <source>
        <dbReference type="PROSITE-ProRule" id="PRU10141"/>
    </source>
</evidence>